<proteinExistence type="predicted"/>
<evidence type="ECO:0000256" key="2">
    <source>
        <dbReference type="SAM" id="SignalP"/>
    </source>
</evidence>
<dbReference type="Pfam" id="PF00497">
    <property type="entry name" value="SBP_bac_3"/>
    <property type="match status" value="1"/>
</dbReference>
<sequence length="260" mass="27921">MKKLFALLFSTVLAVSVLAGCGSKETEEGTTEQANGKKWVIATDTVFKPFEYTNENNEFVGIDVDLLAAIAEDQGFEYELQSLGWDAAIAAVQAGQADAIIAGASITEDRKASGWIFSDGYYNATQTFVVAEGSDIKGFEDLAGKNVAVKNATAGADFANSIKDEYGFTITTFEDSPTMYQDVTLGNSAACVEDTPIMATSIKEGALPLMIVEGMENEGSPYGFAIMDEANQELLDMFNAGLESIKTSGKYEEIINTYLK</sequence>
<dbReference type="SUPFAM" id="SSF53850">
    <property type="entry name" value="Periplasmic binding protein-like II"/>
    <property type="match status" value="1"/>
</dbReference>
<evidence type="ECO:0000256" key="1">
    <source>
        <dbReference type="ARBA" id="ARBA00022729"/>
    </source>
</evidence>
<dbReference type="RefSeq" id="WP_125137831.1">
    <property type="nucleotide sequence ID" value="NZ_LR130778.1"/>
</dbReference>
<evidence type="ECO:0000259" key="3">
    <source>
        <dbReference type="SMART" id="SM00062"/>
    </source>
</evidence>
<feature type="domain" description="Solute-binding protein family 3/N-terminal" evidence="3">
    <location>
        <begin position="38"/>
        <end position="260"/>
    </location>
</feature>
<dbReference type="PROSITE" id="PS51257">
    <property type="entry name" value="PROKAR_LIPOPROTEIN"/>
    <property type="match status" value="1"/>
</dbReference>
<dbReference type="SMART" id="SM00062">
    <property type="entry name" value="PBPb"/>
    <property type="match status" value="1"/>
</dbReference>
<dbReference type="PANTHER" id="PTHR35936:SF38">
    <property type="entry name" value="GLUTAMINE-BINDING PERIPLASMIC PROTEIN"/>
    <property type="match status" value="1"/>
</dbReference>
<dbReference type="Gene3D" id="3.40.190.10">
    <property type="entry name" value="Periplasmic binding protein-like II"/>
    <property type="match status" value="2"/>
</dbReference>
<dbReference type="AlphaFoldDB" id="A0A3P7PFA9"/>
<protein>
    <submittedName>
        <fullName evidence="4">Glutamine ABC transporter substrate-binding protein</fullName>
    </submittedName>
</protein>
<accession>A0A3P7PFA9</accession>
<evidence type="ECO:0000313" key="4">
    <source>
        <dbReference type="EMBL" id="VDN48743.1"/>
    </source>
</evidence>
<dbReference type="Proteomes" id="UP000279029">
    <property type="component" value="Chromosome"/>
</dbReference>
<feature type="chain" id="PRO_5038698598" evidence="2">
    <location>
        <begin position="20"/>
        <end position="260"/>
    </location>
</feature>
<gene>
    <name evidence="4" type="ORF">PATL70BA_2837</name>
</gene>
<dbReference type="OrthoDB" id="9774451at2"/>
<reference evidence="4 5" key="1">
    <citation type="submission" date="2018-09" db="EMBL/GenBank/DDBJ databases">
        <authorList>
            <person name="Postec A."/>
        </authorList>
    </citation>
    <scope>NUCLEOTIDE SEQUENCE [LARGE SCALE GENOMIC DNA]</scope>
    <source>
        <strain evidence="4">70B-A</strain>
    </source>
</reference>
<keyword evidence="5" id="KW-1185">Reference proteome</keyword>
<dbReference type="KEGG" id="cbar:PATL70BA_2837"/>
<dbReference type="PANTHER" id="PTHR35936">
    <property type="entry name" value="MEMBRANE-BOUND LYTIC MUREIN TRANSGLYCOSYLASE F"/>
    <property type="match status" value="1"/>
</dbReference>
<dbReference type="EMBL" id="LR130778">
    <property type="protein sequence ID" value="VDN48743.1"/>
    <property type="molecule type" value="Genomic_DNA"/>
</dbReference>
<feature type="signal peptide" evidence="2">
    <location>
        <begin position="1"/>
        <end position="19"/>
    </location>
</feature>
<dbReference type="InterPro" id="IPR001638">
    <property type="entry name" value="Solute-binding_3/MltF_N"/>
</dbReference>
<keyword evidence="1 2" id="KW-0732">Signal</keyword>
<evidence type="ECO:0000313" key="5">
    <source>
        <dbReference type="Proteomes" id="UP000279029"/>
    </source>
</evidence>
<organism evidence="4 5">
    <name type="scientific">Petrocella atlantisensis</name>
    <dbReference type="NCBI Taxonomy" id="2173034"/>
    <lineage>
        <taxon>Bacteria</taxon>
        <taxon>Bacillati</taxon>
        <taxon>Bacillota</taxon>
        <taxon>Clostridia</taxon>
        <taxon>Lachnospirales</taxon>
        <taxon>Vallitaleaceae</taxon>
        <taxon>Petrocella</taxon>
    </lineage>
</organism>
<name>A0A3P7PFA9_9FIRM</name>